<evidence type="ECO:0008006" key="3">
    <source>
        <dbReference type="Google" id="ProtNLM"/>
    </source>
</evidence>
<gene>
    <name evidence="1" type="ORF">H2204_010862</name>
</gene>
<keyword evidence="2" id="KW-1185">Reference proteome</keyword>
<dbReference type="EMBL" id="JAPDRN010000095">
    <property type="protein sequence ID" value="KAJ9624306.1"/>
    <property type="molecule type" value="Genomic_DNA"/>
</dbReference>
<proteinExistence type="predicted"/>
<sequence length="147" mass="16507">MGLVEIKLVDLAETAKSIAADKPVVMVNLIKFKEQATYPEGSPHTSIPGHEAYYSRYIANFSRISTSMASNPEDKFKPLFLGNIQANIIAKPYGGDETFDMVGIIHYPNFAAFRKVIECEEYKETALPHRLAAIEDYRLYLATEMVV</sequence>
<accession>A0AA38XVB0</accession>
<comment type="caution">
    <text evidence="1">The sequence shown here is derived from an EMBL/GenBank/DDBJ whole genome shotgun (WGS) entry which is preliminary data.</text>
</comment>
<dbReference type="Gene3D" id="3.30.70.100">
    <property type="match status" value="1"/>
</dbReference>
<evidence type="ECO:0000313" key="2">
    <source>
        <dbReference type="Proteomes" id="UP001172681"/>
    </source>
</evidence>
<organism evidence="1 2">
    <name type="scientific">Knufia peltigerae</name>
    <dbReference type="NCBI Taxonomy" id="1002370"/>
    <lineage>
        <taxon>Eukaryota</taxon>
        <taxon>Fungi</taxon>
        <taxon>Dikarya</taxon>
        <taxon>Ascomycota</taxon>
        <taxon>Pezizomycotina</taxon>
        <taxon>Eurotiomycetes</taxon>
        <taxon>Chaetothyriomycetidae</taxon>
        <taxon>Chaetothyriales</taxon>
        <taxon>Trichomeriaceae</taxon>
        <taxon>Knufia</taxon>
    </lineage>
</organism>
<protein>
    <recommendedName>
        <fullName evidence="3">DUF1330 domain-containing protein</fullName>
    </recommendedName>
</protein>
<name>A0AA38XVB0_9EURO</name>
<dbReference type="Proteomes" id="UP001172681">
    <property type="component" value="Unassembled WGS sequence"/>
</dbReference>
<dbReference type="AlphaFoldDB" id="A0AA38XVB0"/>
<reference evidence="1" key="1">
    <citation type="submission" date="2022-10" db="EMBL/GenBank/DDBJ databases">
        <title>Culturing micro-colonial fungi from biological soil crusts in the Mojave desert and describing Neophaeococcomyces mojavensis, and introducing the new genera and species Taxawa tesnikishii.</title>
        <authorList>
            <person name="Kurbessoian T."/>
            <person name="Stajich J.E."/>
        </authorList>
    </citation>
    <scope>NUCLEOTIDE SEQUENCE</scope>
    <source>
        <strain evidence="1">TK_35</strain>
    </source>
</reference>
<evidence type="ECO:0000313" key="1">
    <source>
        <dbReference type="EMBL" id="KAJ9624306.1"/>
    </source>
</evidence>
<dbReference type="PANTHER" id="PTHR40257:SF1">
    <property type="entry name" value="DUF1330 DOMAIN-CONTAINING PROTEIN"/>
    <property type="match status" value="1"/>
</dbReference>
<dbReference type="PANTHER" id="PTHR40257">
    <property type="match status" value="1"/>
</dbReference>